<reference evidence="4" key="1">
    <citation type="submission" date="2025-08" db="UniProtKB">
        <authorList>
            <consortium name="RefSeq"/>
        </authorList>
    </citation>
    <scope>IDENTIFICATION</scope>
    <source>
        <tissue evidence="4">Gonads</tissue>
    </source>
</reference>
<feature type="region of interest" description="Disordered" evidence="1">
    <location>
        <begin position="134"/>
        <end position="182"/>
    </location>
</feature>
<protein>
    <submittedName>
        <fullName evidence="4">Uncharacterized protein LOC115879827</fullName>
    </submittedName>
</protein>
<sequence length="182" mass="21156">MSATERKDNKIVPKGEKLPVPQLNPSYTVRVICCVLFIFLAEIFLAHYIYRLINSEIKENYLSKHDFRYNFQNEIRTEFFREEIVRIVTYINAKNEAKLNKNEDQKPTTSARKKRSVGRISEYNYLADANTEEPYRRFRSPKVRAVAEDSGGDGKKKPEHPGQGPGDDWIWVSSTSRIPKTP</sequence>
<evidence type="ECO:0000313" key="3">
    <source>
        <dbReference type="Proteomes" id="UP000504635"/>
    </source>
</evidence>
<organism evidence="3 4">
    <name type="scientific">Sitophilus oryzae</name>
    <name type="common">Rice weevil</name>
    <name type="synonym">Curculio oryzae</name>
    <dbReference type="NCBI Taxonomy" id="7048"/>
    <lineage>
        <taxon>Eukaryota</taxon>
        <taxon>Metazoa</taxon>
        <taxon>Ecdysozoa</taxon>
        <taxon>Arthropoda</taxon>
        <taxon>Hexapoda</taxon>
        <taxon>Insecta</taxon>
        <taxon>Pterygota</taxon>
        <taxon>Neoptera</taxon>
        <taxon>Endopterygota</taxon>
        <taxon>Coleoptera</taxon>
        <taxon>Polyphaga</taxon>
        <taxon>Cucujiformia</taxon>
        <taxon>Curculionidae</taxon>
        <taxon>Dryophthorinae</taxon>
        <taxon>Sitophilus</taxon>
    </lineage>
</organism>
<dbReference type="InParanoid" id="A0A6J2XPW7"/>
<proteinExistence type="predicted"/>
<keyword evidence="2" id="KW-1133">Transmembrane helix</keyword>
<dbReference type="GeneID" id="115879827"/>
<dbReference type="OrthoDB" id="8626508at2759"/>
<name>A0A6J2XPW7_SITOR</name>
<dbReference type="AlphaFoldDB" id="A0A6J2XPW7"/>
<keyword evidence="3" id="KW-1185">Reference proteome</keyword>
<dbReference type="RefSeq" id="XP_030752694.1">
    <property type="nucleotide sequence ID" value="XM_030896834.1"/>
</dbReference>
<gene>
    <name evidence="4" type="primary">LOC115879827</name>
</gene>
<keyword evidence="2" id="KW-0472">Membrane</keyword>
<feature type="transmembrane region" description="Helical" evidence="2">
    <location>
        <begin position="27"/>
        <end position="50"/>
    </location>
</feature>
<dbReference type="Proteomes" id="UP000504635">
    <property type="component" value="Unplaced"/>
</dbReference>
<evidence type="ECO:0000256" key="1">
    <source>
        <dbReference type="SAM" id="MobiDB-lite"/>
    </source>
</evidence>
<evidence type="ECO:0000256" key="2">
    <source>
        <dbReference type="SAM" id="Phobius"/>
    </source>
</evidence>
<accession>A0A6J2XPW7</accession>
<keyword evidence="2" id="KW-0812">Transmembrane</keyword>
<feature type="compositionally biased region" description="Polar residues" evidence="1">
    <location>
        <begin position="172"/>
        <end position="182"/>
    </location>
</feature>
<dbReference type="KEGG" id="soy:115879827"/>
<evidence type="ECO:0000313" key="4">
    <source>
        <dbReference type="RefSeq" id="XP_030752694.1"/>
    </source>
</evidence>